<evidence type="ECO:0000313" key="4">
    <source>
        <dbReference type="EMBL" id="MFC3127493.1"/>
    </source>
</evidence>
<reference evidence="5" key="1">
    <citation type="journal article" date="2019" name="Int. J. Syst. Evol. Microbiol.">
        <title>The Global Catalogue of Microorganisms (GCM) 10K type strain sequencing project: providing services to taxonomists for standard genome sequencing and annotation.</title>
        <authorList>
            <consortium name="The Broad Institute Genomics Platform"/>
            <consortium name="The Broad Institute Genome Sequencing Center for Infectious Disease"/>
            <person name="Wu L."/>
            <person name="Ma J."/>
        </authorList>
    </citation>
    <scope>NUCLEOTIDE SEQUENCE [LARGE SCALE GENOMIC DNA]</scope>
    <source>
        <strain evidence="5">KCTC 52094</strain>
    </source>
</reference>
<name>A0ABV7G7H3_9PROT</name>
<comment type="pathway">
    <text evidence="1">Cofactor biosynthesis; pyrroloquinoline quinone biosynthesis.</text>
</comment>
<dbReference type="EMBL" id="JBHRTN010000028">
    <property type="protein sequence ID" value="MFC3127493.1"/>
    <property type="molecule type" value="Genomic_DNA"/>
</dbReference>
<keyword evidence="3" id="KW-0884">PQQ biosynthesis</keyword>
<gene>
    <name evidence="4" type="primary">pqqD</name>
    <name evidence="4" type="ORF">ACFOD4_20710</name>
</gene>
<comment type="subunit">
    <text evidence="2">Monomer. Interacts with PqqE.</text>
</comment>
<keyword evidence="5" id="KW-1185">Reference proteome</keyword>
<protein>
    <submittedName>
        <fullName evidence="4">Pyrroloquinoline quinone biosynthesis peptide chaperone PqqD</fullName>
    </submittedName>
</protein>
<dbReference type="RefSeq" id="WP_379599551.1">
    <property type="nucleotide sequence ID" value="NZ_JBHRTN010000028.1"/>
</dbReference>
<comment type="caution">
    <text evidence="4">The sequence shown here is derived from an EMBL/GenBank/DDBJ whole genome shotgun (WGS) entry which is preliminary data.</text>
</comment>
<dbReference type="Gene3D" id="1.10.10.1150">
    <property type="entry name" value="Coenzyme PQQ synthesis protein D (PqqD)"/>
    <property type="match status" value="1"/>
</dbReference>
<proteinExistence type="predicted"/>
<evidence type="ECO:0000256" key="3">
    <source>
        <dbReference type="ARBA" id="ARBA00022905"/>
    </source>
</evidence>
<evidence type="ECO:0000313" key="5">
    <source>
        <dbReference type="Proteomes" id="UP001595593"/>
    </source>
</evidence>
<dbReference type="InterPro" id="IPR041881">
    <property type="entry name" value="PqqD_sf"/>
</dbReference>
<dbReference type="InterPro" id="IPR008792">
    <property type="entry name" value="PQQD"/>
</dbReference>
<sequence>MSDETAIPAFGRGVKFRFDTVRKGWVLLAPERVYVPNDIAVEILKLVDGERSIGAIADTLSVRFDAARDLIAADVIAVLDDLSARGGIQL</sequence>
<evidence type="ECO:0000256" key="2">
    <source>
        <dbReference type="ARBA" id="ARBA00011741"/>
    </source>
</evidence>
<evidence type="ECO:0000256" key="1">
    <source>
        <dbReference type="ARBA" id="ARBA00004886"/>
    </source>
</evidence>
<dbReference type="Proteomes" id="UP001595593">
    <property type="component" value="Unassembled WGS sequence"/>
</dbReference>
<accession>A0ABV7G7H3</accession>
<dbReference type="NCBIfam" id="TIGR03859">
    <property type="entry name" value="PQQ_PqqD"/>
    <property type="match status" value="1"/>
</dbReference>
<organism evidence="4 5">
    <name type="scientific">Teichococcus globiformis</name>
    <dbReference type="NCBI Taxonomy" id="2307229"/>
    <lineage>
        <taxon>Bacteria</taxon>
        <taxon>Pseudomonadati</taxon>
        <taxon>Pseudomonadota</taxon>
        <taxon>Alphaproteobacteria</taxon>
        <taxon>Acetobacterales</taxon>
        <taxon>Roseomonadaceae</taxon>
        <taxon>Roseomonas</taxon>
    </lineage>
</organism>
<dbReference type="InterPro" id="IPR022479">
    <property type="entry name" value="PqqD_bac"/>
</dbReference>
<dbReference type="Pfam" id="PF05402">
    <property type="entry name" value="PqqD"/>
    <property type="match status" value="1"/>
</dbReference>